<sequence length="313" mass="33918">MSQQISTPRLTQVAPLLVDSTQRLLGYVAALATMIIWSGYFMSLRQGALSPLGTLELTLFRFAVPGFLLLPWFMARWHVIRRINPIWLLGIAVGAGLPFFLLSALAMRYAPVALGSTLIPGAAPLFVTGLAVWLFRQPFPRWRLFGLSLVVLGVGILVVAFSNTAQPMVLWAPIGFLACSALWALFTLCMRQSGLKPLDAAAVVTIPSTLLLLVFILFTRPTLDLTSVSTTEWMIQLAVQGLAVGLGAGYLYGYAINRLGAEATSAIGSFTPVCASLMAWLWFEEPMSTSMFLALALVTFGVVSASGLWRRAS</sequence>
<name>A0ABV8A2H7_9GAMM</name>
<feature type="transmembrane region" description="Helical" evidence="6">
    <location>
        <begin position="233"/>
        <end position="252"/>
    </location>
</feature>
<gene>
    <name evidence="8" type="ORF">ACFOOG_12005</name>
</gene>
<keyword evidence="5 6" id="KW-0472">Membrane</keyword>
<dbReference type="SUPFAM" id="SSF103481">
    <property type="entry name" value="Multidrug resistance efflux transporter EmrE"/>
    <property type="match status" value="2"/>
</dbReference>
<reference evidence="9" key="1">
    <citation type="journal article" date="2019" name="Int. J. Syst. Evol. Microbiol.">
        <title>The Global Catalogue of Microorganisms (GCM) 10K type strain sequencing project: providing services to taxonomists for standard genome sequencing and annotation.</title>
        <authorList>
            <consortium name="The Broad Institute Genomics Platform"/>
            <consortium name="The Broad Institute Genome Sequencing Center for Infectious Disease"/>
            <person name="Wu L."/>
            <person name="Ma J."/>
        </authorList>
    </citation>
    <scope>NUCLEOTIDE SEQUENCE [LARGE SCALE GENOMIC DNA]</scope>
    <source>
        <strain evidence="9">IBRC 10765</strain>
    </source>
</reference>
<dbReference type="PANTHER" id="PTHR32322:SF2">
    <property type="entry name" value="EAMA DOMAIN-CONTAINING PROTEIN"/>
    <property type="match status" value="1"/>
</dbReference>
<dbReference type="Proteomes" id="UP001595617">
    <property type="component" value="Unassembled WGS sequence"/>
</dbReference>
<feature type="domain" description="EamA" evidence="7">
    <location>
        <begin position="172"/>
        <end position="303"/>
    </location>
</feature>
<dbReference type="InterPro" id="IPR050638">
    <property type="entry name" value="AA-Vitamin_Transporters"/>
</dbReference>
<organism evidence="8 9">
    <name type="scientific">Saccharospirillum mangrovi</name>
    <dbReference type="NCBI Taxonomy" id="2161747"/>
    <lineage>
        <taxon>Bacteria</taxon>
        <taxon>Pseudomonadati</taxon>
        <taxon>Pseudomonadota</taxon>
        <taxon>Gammaproteobacteria</taxon>
        <taxon>Oceanospirillales</taxon>
        <taxon>Saccharospirillaceae</taxon>
        <taxon>Saccharospirillum</taxon>
    </lineage>
</organism>
<evidence type="ECO:0000313" key="9">
    <source>
        <dbReference type="Proteomes" id="UP001595617"/>
    </source>
</evidence>
<feature type="transmembrane region" description="Helical" evidence="6">
    <location>
        <begin position="289"/>
        <end position="309"/>
    </location>
</feature>
<feature type="domain" description="EamA" evidence="7">
    <location>
        <begin position="25"/>
        <end position="158"/>
    </location>
</feature>
<feature type="transmembrane region" description="Helical" evidence="6">
    <location>
        <begin position="264"/>
        <end position="283"/>
    </location>
</feature>
<comment type="subcellular location">
    <subcellularLocation>
        <location evidence="1">Membrane</location>
        <topology evidence="1">Multi-pass membrane protein</topology>
    </subcellularLocation>
</comment>
<keyword evidence="3 6" id="KW-0812">Transmembrane</keyword>
<dbReference type="Pfam" id="PF00892">
    <property type="entry name" value="EamA"/>
    <property type="match status" value="2"/>
</dbReference>
<evidence type="ECO:0000256" key="3">
    <source>
        <dbReference type="ARBA" id="ARBA00022692"/>
    </source>
</evidence>
<evidence type="ECO:0000313" key="8">
    <source>
        <dbReference type="EMBL" id="MFC3853560.1"/>
    </source>
</evidence>
<keyword evidence="4 6" id="KW-1133">Transmembrane helix</keyword>
<accession>A0ABV8A2H7</accession>
<evidence type="ECO:0000256" key="4">
    <source>
        <dbReference type="ARBA" id="ARBA00022989"/>
    </source>
</evidence>
<feature type="transmembrane region" description="Helical" evidence="6">
    <location>
        <begin position="142"/>
        <end position="162"/>
    </location>
</feature>
<dbReference type="Gene3D" id="1.10.3730.20">
    <property type="match status" value="1"/>
</dbReference>
<comment type="similarity">
    <text evidence="2">Belongs to the EamA transporter family.</text>
</comment>
<feature type="transmembrane region" description="Helical" evidence="6">
    <location>
        <begin position="168"/>
        <end position="188"/>
    </location>
</feature>
<dbReference type="RefSeq" id="WP_380696829.1">
    <property type="nucleotide sequence ID" value="NZ_JBHRYR010000003.1"/>
</dbReference>
<feature type="transmembrane region" description="Helical" evidence="6">
    <location>
        <begin position="24"/>
        <end position="43"/>
    </location>
</feature>
<evidence type="ECO:0000256" key="1">
    <source>
        <dbReference type="ARBA" id="ARBA00004141"/>
    </source>
</evidence>
<comment type="caution">
    <text evidence="8">The sequence shown here is derived from an EMBL/GenBank/DDBJ whole genome shotgun (WGS) entry which is preliminary data.</text>
</comment>
<proteinExistence type="inferred from homology"/>
<dbReference type="EMBL" id="JBHRYR010000003">
    <property type="protein sequence ID" value="MFC3853560.1"/>
    <property type="molecule type" value="Genomic_DNA"/>
</dbReference>
<dbReference type="InterPro" id="IPR000620">
    <property type="entry name" value="EamA_dom"/>
</dbReference>
<evidence type="ECO:0000256" key="2">
    <source>
        <dbReference type="ARBA" id="ARBA00007362"/>
    </source>
</evidence>
<dbReference type="InterPro" id="IPR037185">
    <property type="entry name" value="EmrE-like"/>
</dbReference>
<evidence type="ECO:0000256" key="6">
    <source>
        <dbReference type="SAM" id="Phobius"/>
    </source>
</evidence>
<feature type="transmembrane region" description="Helical" evidence="6">
    <location>
        <begin position="200"/>
        <end position="218"/>
    </location>
</feature>
<feature type="transmembrane region" description="Helical" evidence="6">
    <location>
        <begin position="112"/>
        <end position="135"/>
    </location>
</feature>
<evidence type="ECO:0000256" key="5">
    <source>
        <dbReference type="ARBA" id="ARBA00023136"/>
    </source>
</evidence>
<keyword evidence="9" id="KW-1185">Reference proteome</keyword>
<protein>
    <submittedName>
        <fullName evidence="8">DMT family transporter</fullName>
    </submittedName>
</protein>
<feature type="transmembrane region" description="Helical" evidence="6">
    <location>
        <begin position="55"/>
        <end position="74"/>
    </location>
</feature>
<feature type="transmembrane region" description="Helical" evidence="6">
    <location>
        <begin position="86"/>
        <end position="106"/>
    </location>
</feature>
<evidence type="ECO:0000259" key="7">
    <source>
        <dbReference type="Pfam" id="PF00892"/>
    </source>
</evidence>
<dbReference type="PANTHER" id="PTHR32322">
    <property type="entry name" value="INNER MEMBRANE TRANSPORTER"/>
    <property type="match status" value="1"/>
</dbReference>